<feature type="domain" description="Mur ligase C-terminal" evidence="4">
    <location>
        <begin position="260"/>
        <end position="383"/>
    </location>
</feature>
<evidence type="ECO:0000256" key="2">
    <source>
        <dbReference type="ARBA" id="ARBA00022741"/>
    </source>
</evidence>
<evidence type="ECO:0000259" key="4">
    <source>
        <dbReference type="Pfam" id="PF02875"/>
    </source>
</evidence>
<dbReference type="Gene3D" id="3.40.1190.10">
    <property type="entry name" value="Mur-like, catalytic domain"/>
    <property type="match status" value="1"/>
</dbReference>
<keyword evidence="3" id="KW-0067">ATP-binding</keyword>
<dbReference type="Pfam" id="PF02875">
    <property type="entry name" value="Mur_ligase_C"/>
    <property type="match status" value="1"/>
</dbReference>
<dbReference type="KEGG" id="sox:TM7x_00175"/>
<dbReference type="GO" id="GO:0005524">
    <property type="term" value="F:ATP binding"/>
    <property type="evidence" value="ECO:0007669"/>
    <property type="project" value="UniProtKB-KW"/>
</dbReference>
<dbReference type="Gene3D" id="3.90.190.20">
    <property type="entry name" value="Mur ligase, C-terminal domain"/>
    <property type="match status" value="1"/>
</dbReference>
<gene>
    <name evidence="6" type="ORF">TM7x_00175</name>
</gene>
<dbReference type="RefSeq" id="WP_039326733.1">
    <property type="nucleotide sequence ID" value="NZ_CP007496.1"/>
</dbReference>
<protein>
    <recommendedName>
        <fullName evidence="8">UDP-N-acetylmuramoyl-tripeptide--D-alanyl-D-alanine ligase</fullName>
    </recommendedName>
</protein>
<dbReference type="InterPro" id="IPR004101">
    <property type="entry name" value="Mur_ligase_C"/>
</dbReference>
<sequence length="425" mass="46835">MQLFKHLLEKILGSYVKKYFKSHSNVKLIAVVGSVGKTSVKSATTTVLSEKFIVRHSRGNLNTTLSAPLEILGIDGPKNVKSPLDWLKVFSAARSSIKNPQSPDIIIQECGIDCPGEMATFMRYIQPDIAIITSVAPEHMEFFKTIDVVAREELSISQVAKKTIFNFHDIDKKYHSLIIGKKISYGDESADVLLQIKETTSDGYIATLRHNQEESRNINISVLGKHNIRSITGAAAAGLACGMNIDEVAAALTKIKPVSGRMNILRGTQGCTLLDDTYNASPVAMENSLKTLYSLEASRKIAVLGDMNELGDSSKLEHEKIGRLCDPKQLDLLITVGKLAKKHLAPIAEKNGCKVLSFDKSPEAGEFLKSKGIKDTTILFKGSQGGIYLEETIKPLLNNPADSQKLVRQSETWLKKKQQFFDQPY</sequence>
<keyword evidence="7" id="KW-1185">Reference proteome</keyword>
<dbReference type="Proteomes" id="UP000030902">
    <property type="component" value="Chromosome"/>
</dbReference>
<accession>A0A6S4GRA8</accession>
<dbReference type="PANTHER" id="PTHR43024:SF1">
    <property type="entry name" value="UDP-N-ACETYLMURAMOYL-TRIPEPTIDE--D-ALANYL-D-ALANINE LIGASE"/>
    <property type="match status" value="1"/>
</dbReference>
<dbReference type="SUPFAM" id="SSF53244">
    <property type="entry name" value="MurD-like peptide ligases, peptide-binding domain"/>
    <property type="match status" value="1"/>
</dbReference>
<dbReference type="InterPro" id="IPR036615">
    <property type="entry name" value="Mur_ligase_C_dom_sf"/>
</dbReference>
<dbReference type="EMBL" id="CP007496">
    <property type="protein sequence ID" value="AJA06686.1"/>
    <property type="molecule type" value="Genomic_DNA"/>
</dbReference>
<keyword evidence="1" id="KW-0436">Ligase</keyword>
<dbReference type="SUPFAM" id="SSF53623">
    <property type="entry name" value="MurD-like peptide ligases, catalytic domain"/>
    <property type="match status" value="1"/>
</dbReference>
<evidence type="ECO:0000313" key="6">
    <source>
        <dbReference type="EMBL" id="AJA06686.1"/>
    </source>
</evidence>
<evidence type="ECO:0000259" key="5">
    <source>
        <dbReference type="Pfam" id="PF08245"/>
    </source>
</evidence>
<dbReference type="Pfam" id="PF08245">
    <property type="entry name" value="Mur_ligase_M"/>
    <property type="match status" value="1"/>
</dbReference>
<organism evidence="6 7">
    <name type="scientific">Candidatus Nanosynbacter lyticus</name>
    <dbReference type="NCBI Taxonomy" id="2093824"/>
    <lineage>
        <taxon>Bacteria</taxon>
        <taxon>Candidatus Saccharimonadota</taxon>
        <taxon>Candidatus Saccharimonadia</taxon>
        <taxon>Candidatus Nanosynbacterales</taxon>
        <taxon>Candidatus Nanosynbacteraceae</taxon>
        <taxon>Candidatus Nanosynbacter</taxon>
    </lineage>
</organism>
<name>A0A6S4GRA8_9BACT</name>
<dbReference type="PANTHER" id="PTHR43024">
    <property type="entry name" value="UDP-N-ACETYLMURAMOYL-TRIPEPTIDE--D-ALANYL-D-ALANINE LIGASE"/>
    <property type="match status" value="1"/>
</dbReference>
<dbReference type="AlphaFoldDB" id="A0A6S4GRA8"/>
<evidence type="ECO:0008006" key="8">
    <source>
        <dbReference type="Google" id="ProtNLM"/>
    </source>
</evidence>
<proteinExistence type="predicted"/>
<dbReference type="InterPro" id="IPR013221">
    <property type="entry name" value="Mur_ligase_cen"/>
</dbReference>
<feature type="domain" description="Mur ligase central" evidence="5">
    <location>
        <begin position="31"/>
        <end position="237"/>
    </location>
</feature>
<dbReference type="InterPro" id="IPR036565">
    <property type="entry name" value="Mur-like_cat_sf"/>
</dbReference>
<keyword evidence="2" id="KW-0547">Nucleotide-binding</keyword>
<evidence type="ECO:0000256" key="1">
    <source>
        <dbReference type="ARBA" id="ARBA00022598"/>
    </source>
</evidence>
<evidence type="ECO:0000256" key="3">
    <source>
        <dbReference type="ARBA" id="ARBA00022840"/>
    </source>
</evidence>
<dbReference type="InterPro" id="IPR051046">
    <property type="entry name" value="MurCDEF_CellWall_CoF430Synth"/>
</dbReference>
<evidence type="ECO:0000313" key="7">
    <source>
        <dbReference type="Proteomes" id="UP000030902"/>
    </source>
</evidence>
<dbReference type="GO" id="GO:0016881">
    <property type="term" value="F:acid-amino acid ligase activity"/>
    <property type="evidence" value="ECO:0007669"/>
    <property type="project" value="InterPro"/>
</dbReference>
<reference evidence="6 7" key="1">
    <citation type="journal article" date="2015" name="Proc. Natl. Acad. Sci. U.S.A.">
        <title>Cultivation of a human-associated TM7 phylotype reveals a reduced genome and epibiotic parasitic lifestyle.</title>
        <authorList>
            <person name="He X."/>
            <person name="McLean J.S."/>
            <person name="Edlund A."/>
            <person name="Yooseph S."/>
            <person name="Hall A.P."/>
            <person name="Liu S.Y."/>
            <person name="Dorrestein P.C."/>
            <person name="Esquenazi E."/>
            <person name="Hunter R.C."/>
            <person name="Cheng G."/>
            <person name="Nelson K.E."/>
            <person name="Lux R."/>
            <person name="Shi W."/>
        </authorList>
    </citation>
    <scope>NUCLEOTIDE SEQUENCE [LARGE SCALE GENOMIC DNA]</scope>
    <source>
        <strain evidence="6 7">TM7x</strain>
    </source>
</reference>